<feature type="compositionally biased region" description="Basic and acidic residues" evidence="1">
    <location>
        <begin position="29"/>
        <end position="81"/>
    </location>
</feature>
<comment type="caution">
    <text evidence="2">The sequence shown here is derived from an EMBL/GenBank/DDBJ whole genome shotgun (WGS) entry which is preliminary data.</text>
</comment>
<gene>
    <name evidence="2" type="ORF">AAL_06334</name>
</gene>
<dbReference type="AlphaFoldDB" id="A0A167Z3Q1"/>
<evidence type="ECO:0000256" key="1">
    <source>
        <dbReference type="SAM" id="MobiDB-lite"/>
    </source>
</evidence>
<protein>
    <submittedName>
        <fullName evidence="2">Uncharacterized protein</fullName>
    </submittedName>
</protein>
<organism evidence="2 3">
    <name type="scientific">Moelleriella libera RCEF 2490</name>
    <dbReference type="NCBI Taxonomy" id="1081109"/>
    <lineage>
        <taxon>Eukaryota</taxon>
        <taxon>Fungi</taxon>
        <taxon>Dikarya</taxon>
        <taxon>Ascomycota</taxon>
        <taxon>Pezizomycotina</taxon>
        <taxon>Sordariomycetes</taxon>
        <taxon>Hypocreomycetidae</taxon>
        <taxon>Hypocreales</taxon>
        <taxon>Clavicipitaceae</taxon>
        <taxon>Moelleriella</taxon>
    </lineage>
</organism>
<name>A0A167Z3Q1_9HYPO</name>
<reference evidence="2 3" key="1">
    <citation type="journal article" date="2016" name="Genome Biol. Evol.">
        <title>Divergent and convergent evolution of fungal pathogenicity.</title>
        <authorList>
            <person name="Shang Y."/>
            <person name="Xiao G."/>
            <person name="Zheng P."/>
            <person name="Cen K."/>
            <person name="Zhan S."/>
            <person name="Wang C."/>
        </authorList>
    </citation>
    <scope>NUCLEOTIDE SEQUENCE [LARGE SCALE GENOMIC DNA]</scope>
    <source>
        <strain evidence="2 3">RCEF 2490</strain>
    </source>
</reference>
<sequence length="146" mass="16481">MPGPVLVHAVQINHILDVVSVSAFENAHHLQGHEPRERDPDEEAECHNGLRDDVSGPRRFEEAREDGGDRYRAAHPEDGRQGEQQQGDQVVICVRQDQRRDGDEAQGENRPDGIAEHEYDGRRCFVALCRGSQRCCCFIQTHTPTC</sequence>
<dbReference type="EMBL" id="AZGY01000016">
    <property type="protein sequence ID" value="KZZ92124.1"/>
    <property type="molecule type" value="Genomic_DNA"/>
</dbReference>
<evidence type="ECO:0000313" key="2">
    <source>
        <dbReference type="EMBL" id="KZZ92124.1"/>
    </source>
</evidence>
<dbReference type="Proteomes" id="UP000078544">
    <property type="component" value="Unassembled WGS sequence"/>
</dbReference>
<keyword evidence="3" id="KW-1185">Reference proteome</keyword>
<evidence type="ECO:0000313" key="3">
    <source>
        <dbReference type="Proteomes" id="UP000078544"/>
    </source>
</evidence>
<proteinExistence type="predicted"/>
<accession>A0A167Z3Q1</accession>
<feature type="region of interest" description="Disordered" evidence="1">
    <location>
        <begin position="29"/>
        <end position="88"/>
    </location>
</feature>